<dbReference type="FunFam" id="1.20.1250.20:FF:000018">
    <property type="entry name" value="MFS transporter permease"/>
    <property type="match status" value="1"/>
</dbReference>
<feature type="transmembrane region" description="Helical" evidence="6">
    <location>
        <begin position="138"/>
        <end position="161"/>
    </location>
</feature>
<dbReference type="GO" id="GO:0022857">
    <property type="term" value="F:transmembrane transporter activity"/>
    <property type="evidence" value="ECO:0007669"/>
    <property type="project" value="InterPro"/>
</dbReference>
<protein>
    <submittedName>
        <fullName evidence="8">MFS domain-containing protein</fullName>
    </submittedName>
</protein>
<gene>
    <name evidence="8" type="ORF">MSAN_01674200</name>
</gene>
<dbReference type="InterPro" id="IPR011701">
    <property type="entry name" value="MFS"/>
</dbReference>
<feature type="transmembrane region" description="Helical" evidence="6">
    <location>
        <begin position="70"/>
        <end position="88"/>
    </location>
</feature>
<feature type="transmembrane region" description="Helical" evidence="6">
    <location>
        <begin position="108"/>
        <end position="126"/>
    </location>
</feature>
<keyword evidence="5 6" id="KW-0472">Membrane</keyword>
<keyword evidence="2" id="KW-0813">Transport</keyword>
<feature type="transmembrane region" description="Helical" evidence="6">
    <location>
        <begin position="167"/>
        <end position="185"/>
    </location>
</feature>
<feature type="transmembrane region" description="Helical" evidence="6">
    <location>
        <begin position="364"/>
        <end position="384"/>
    </location>
</feature>
<dbReference type="Gene3D" id="1.20.1250.20">
    <property type="entry name" value="MFS general substrate transporter like domains"/>
    <property type="match status" value="2"/>
</dbReference>
<evidence type="ECO:0000256" key="5">
    <source>
        <dbReference type="ARBA" id="ARBA00023136"/>
    </source>
</evidence>
<dbReference type="PANTHER" id="PTHR43791:SF3">
    <property type="entry name" value="MAJOR FACILITATOR SUPERFAMILY (MFS) PROFILE DOMAIN-CONTAINING PROTEIN"/>
    <property type="match status" value="1"/>
</dbReference>
<feature type="transmembrane region" description="Helical" evidence="6">
    <location>
        <begin position="390"/>
        <end position="410"/>
    </location>
</feature>
<dbReference type="Pfam" id="PF07690">
    <property type="entry name" value="MFS_1"/>
    <property type="match status" value="1"/>
</dbReference>
<proteinExistence type="predicted"/>
<feature type="transmembrane region" description="Helical" evidence="6">
    <location>
        <begin position="422"/>
        <end position="443"/>
    </location>
</feature>
<comment type="caution">
    <text evidence="8">The sequence shown here is derived from an EMBL/GenBank/DDBJ whole genome shotgun (WGS) entry which is preliminary data.</text>
</comment>
<dbReference type="GO" id="GO:0016020">
    <property type="term" value="C:membrane"/>
    <property type="evidence" value="ECO:0007669"/>
    <property type="project" value="UniProtKB-SubCell"/>
</dbReference>
<evidence type="ECO:0000256" key="1">
    <source>
        <dbReference type="ARBA" id="ARBA00004141"/>
    </source>
</evidence>
<evidence type="ECO:0000313" key="8">
    <source>
        <dbReference type="EMBL" id="KAF7351117.1"/>
    </source>
</evidence>
<reference evidence="8" key="1">
    <citation type="submission" date="2020-05" db="EMBL/GenBank/DDBJ databases">
        <title>Mycena genomes resolve the evolution of fungal bioluminescence.</title>
        <authorList>
            <person name="Tsai I.J."/>
        </authorList>
    </citation>
    <scope>NUCLEOTIDE SEQUENCE</scope>
    <source>
        <strain evidence="8">160909Yilan</strain>
    </source>
</reference>
<dbReference type="InterPro" id="IPR036259">
    <property type="entry name" value="MFS_trans_sf"/>
</dbReference>
<dbReference type="PROSITE" id="PS50850">
    <property type="entry name" value="MFS"/>
    <property type="match status" value="1"/>
</dbReference>
<evidence type="ECO:0000256" key="3">
    <source>
        <dbReference type="ARBA" id="ARBA00022692"/>
    </source>
</evidence>
<dbReference type="PANTHER" id="PTHR43791">
    <property type="entry name" value="PERMEASE-RELATED"/>
    <property type="match status" value="1"/>
</dbReference>
<evidence type="ECO:0000259" key="7">
    <source>
        <dbReference type="PROSITE" id="PS50850"/>
    </source>
</evidence>
<dbReference type="AlphaFoldDB" id="A0A8H7CWU9"/>
<feature type="transmembrane region" description="Helical" evidence="6">
    <location>
        <begin position="197"/>
        <end position="218"/>
    </location>
</feature>
<dbReference type="SUPFAM" id="SSF103473">
    <property type="entry name" value="MFS general substrate transporter"/>
    <property type="match status" value="1"/>
</dbReference>
<feature type="transmembrane region" description="Helical" evidence="6">
    <location>
        <begin position="329"/>
        <end position="352"/>
    </location>
</feature>
<keyword evidence="4 6" id="KW-1133">Transmembrane helix</keyword>
<sequence>MPIWSPRHSDSFRTANETTDMAMSMESGTATATSPTTVNDAEALLLTDTHTRVRRTDLERRIIRRVDWRVLPILGTLYALALIDRTNISIARIVGLDEDLGLSIGNRFSIVTGIYFIPYTLLQLPSNLLLRKVGPRKLLSFCVIAWGTTQLSMGFVSNWWLLGFLRTLLGALEAGFFPSMVYLISTWYTRHEVQTRLAIFYVVAIILDGFSAFFAYILSLLSGKLGIAGWAWIFIIEGAMTLAFGILGWFFLPGFPDCNNFLSPEETAVVLNRVQSDRGDSLPDILTWKKFVDAFDWRVWAYSLMFLCATTSTYGVGFFVTLILRGLGWSVSASLLLSAPPFVFAGMSTIIFSRLSDYYRQRALFIAIQCGITIVGWCLTGFAPAGGWRYGGLFLSNAGSSGTVIGILAYSSNNIVSHSKRAIVSGVIISAGGVGGLLASNVFTETSAPRYLPGIVVTIIFQVLLLVVLCATTVYFHRQNAGAIRESAQLEGHPGFLYTL</sequence>
<evidence type="ECO:0000256" key="2">
    <source>
        <dbReference type="ARBA" id="ARBA00022448"/>
    </source>
</evidence>
<evidence type="ECO:0000256" key="6">
    <source>
        <dbReference type="SAM" id="Phobius"/>
    </source>
</evidence>
<organism evidence="8 9">
    <name type="scientific">Mycena sanguinolenta</name>
    <dbReference type="NCBI Taxonomy" id="230812"/>
    <lineage>
        <taxon>Eukaryota</taxon>
        <taxon>Fungi</taxon>
        <taxon>Dikarya</taxon>
        <taxon>Basidiomycota</taxon>
        <taxon>Agaricomycotina</taxon>
        <taxon>Agaricomycetes</taxon>
        <taxon>Agaricomycetidae</taxon>
        <taxon>Agaricales</taxon>
        <taxon>Marasmiineae</taxon>
        <taxon>Mycenaceae</taxon>
        <taxon>Mycena</taxon>
    </lineage>
</organism>
<feature type="domain" description="Major facilitator superfamily (MFS) profile" evidence="7">
    <location>
        <begin position="70"/>
        <end position="480"/>
    </location>
</feature>
<keyword evidence="3 6" id="KW-0812">Transmembrane</keyword>
<dbReference type="FunFam" id="1.20.1250.20:FF:000013">
    <property type="entry name" value="MFS general substrate transporter"/>
    <property type="match status" value="1"/>
</dbReference>
<dbReference type="OrthoDB" id="3639251at2759"/>
<name>A0A8H7CWU9_9AGAR</name>
<evidence type="ECO:0000313" key="9">
    <source>
        <dbReference type="Proteomes" id="UP000623467"/>
    </source>
</evidence>
<feature type="transmembrane region" description="Helical" evidence="6">
    <location>
        <begin position="299"/>
        <end position="323"/>
    </location>
</feature>
<keyword evidence="9" id="KW-1185">Reference proteome</keyword>
<accession>A0A8H7CWU9</accession>
<dbReference type="InterPro" id="IPR020846">
    <property type="entry name" value="MFS_dom"/>
</dbReference>
<dbReference type="Proteomes" id="UP000623467">
    <property type="component" value="Unassembled WGS sequence"/>
</dbReference>
<evidence type="ECO:0000256" key="4">
    <source>
        <dbReference type="ARBA" id="ARBA00022989"/>
    </source>
</evidence>
<dbReference type="EMBL" id="JACAZH010000014">
    <property type="protein sequence ID" value="KAF7351117.1"/>
    <property type="molecule type" value="Genomic_DNA"/>
</dbReference>
<feature type="transmembrane region" description="Helical" evidence="6">
    <location>
        <begin position="455"/>
        <end position="476"/>
    </location>
</feature>
<feature type="transmembrane region" description="Helical" evidence="6">
    <location>
        <begin position="230"/>
        <end position="252"/>
    </location>
</feature>
<comment type="subcellular location">
    <subcellularLocation>
        <location evidence="1">Membrane</location>
        <topology evidence="1">Multi-pass membrane protein</topology>
    </subcellularLocation>
</comment>